<feature type="compositionally biased region" description="Basic and acidic residues" evidence="1">
    <location>
        <begin position="284"/>
        <end position="302"/>
    </location>
</feature>
<protein>
    <submittedName>
        <fullName evidence="2">Uncharacterized protein</fullName>
    </submittedName>
</protein>
<feature type="region of interest" description="Disordered" evidence="1">
    <location>
        <begin position="268"/>
        <end position="302"/>
    </location>
</feature>
<organism evidence="2">
    <name type="scientific">Trypanosoma vivax (strain Y486)</name>
    <dbReference type="NCBI Taxonomy" id="1055687"/>
    <lineage>
        <taxon>Eukaryota</taxon>
        <taxon>Discoba</taxon>
        <taxon>Euglenozoa</taxon>
        <taxon>Kinetoplastea</taxon>
        <taxon>Metakinetoplastina</taxon>
        <taxon>Trypanosomatida</taxon>
        <taxon>Trypanosomatidae</taxon>
        <taxon>Trypanosoma</taxon>
        <taxon>Duttonella</taxon>
    </lineage>
</organism>
<accession>G0U2K0</accession>
<evidence type="ECO:0000313" key="2">
    <source>
        <dbReference type="EMBL" id="CCC50503.1"/>
    </source>
</evidence>
<reference evidence="2" key="1">
    <citation type="journal article" date="2012" name="Proc. Natl. Acad. Sci. U.S.A.">
        <title>Antigenic diversity is generated by distinct evolutionary mechanisms in African trypanosome species.</title>
        <authorList>
            <person name="Jackson A.P."/>
            <person name="Berry A."/>
            <person name="Aslett M."/>
            <person name="Allison H.C."/>
            <person name="Burton P."/>
            <person name="Vavrova-Anderson J."/>
            <person name="Brown R."/>
            <person name="Browne H."/>
            <person name="Corton N."/>
            <person name="Hauser H."/>
            <person name="Gamble J."/>
            <person name="Gilderthorp R."/>
            <person name="Marcello L."/>
            <person name="McQuillan J."/>
            <person name="Otto T.D."/>
            <person name="Quail M.A."/>
            <person name="Sanders M.J."/>
            <person name="van Tonder A."/>
            <person name="Ginger M.L."/>
            <person name="Field M.C."/>
            <person name="Barry J.D."/>
            <person name="Hertz-Fowler C."/>
            <person name="Berriman M."/>
        </authorList>
    </citation>
    <scope>NUCLEOTIDE SEQUENCE</scope>
    <source>
        <strain evidence="2">Y486</strain>
    </source>
</reference>
<gene>
    <name evidence="2" type="ORF">TVY486_0903240</name>
</gene>
<dbReference type="VEuPathDB" id="TriTrypDB:TvY486_0903240"/>
<proteinExistence type="predicted"/>
<name>G0U2K0_TRYVY</name>
<dbReference type="EMBL" id="HE573025">
    <property type="protein sequence ID" value="CCC50503.1"/>
    <property type="molecule type" value="Genomic_DNA"/>
</dbReference>
<sequence>MHALRCSECGGRVGLAIDSSVCIGRRLYRAEQRRMFTQALSLFLSKLSLWVAKNVPNGKDKTDATLGGDAHGDCHFFLLDLQHCLLDDVSGPWIVRDIVDNMGHARHYHSAVSMIYEGSRECPNTVLPIPTSHSAHERLSLTLSSLPFLTSENGPSRAFVPPNGTLYDFCSSLRYMRLSNNNMSHIGMRKCVLELTSSQGRRGPCPARHLQVIDVQQNDETPTTQHYFTELMKVSSARIVIGKSGVRWRHHQGMRCSISPANLRAYSEMSSYTPPPRTPFPCEDSGHANRTSTEDESHTGTRDLHALERSKPTIANGCSQSPEPAALLRSSIENLTSALELKGVAPYAHQRQSERIRVNSYHLKGDCESCPQRSSAASQLWERVVGLSPGSFSEVREESVGSSDFSESVRSITCKAAKPSRGKIADALSPRDAFLANEVSEKKLPRSQVSRGKYDLSTTPVAANSVARGKAPAGPLSQNVRTSHCSKRGALTGVAASLPQVSAGKRL</sequence>
<evidence type="ECO:0000256" key="1">
    <source>
        <dbReference type="SAM" id="MobiDB-lite"/>
    </source>
</evidence>
<dbReference type="AlphaFoldDB" id="G0U2K0"/>